<dbReference type="InterPro" id="IPR036505">
    <property type="entry name" value="Amidase/PGRP_sf"/>
</dbReference>
<reference evidence="1" key="1">
    <citation type="submission" date="2020-07" db="EMBL/GenBank/DDBJ databases">
        <title>Multicomponent nature underlies the extraordinary mechanical properties of spider dragline silk.</title>
        <authorList>
            <person name="Kono N."/>
            <person name="Nakamura H."/>
            <person name="Mori M."/>
            <person name="Yoshida Y."/>
            <person name="Ohtoshi R."/>
            <person name="Malay A.D."/>
            <person name="Moran D.A.P."/>
            <person name="Tomita M."/>
            <person name="Numata K."/>
            <person name="Arakawa K."/>
        </authorList>
    </citation>
    <scope>NUCLEOTIDE SEQUENCE</scope>
</reference>
<comment type="caution">
    <text evidence="1">The sequence shown here is derived from an EMBL/GenBank/DDBJ whole genome shotgun (WGS) entry which is preliminary data.</text>
</comment>
<dbReference type="SUPFAM" id="SSF55846">
    <property type="entry name" value="N-acetylmuramoyl-L-alanine amidase-like"/>
    <property type="match status" value="1"/>
</dbReference>
<evidence type="ECO:0000313" key="2">
    <source>
        <dbReference type="Proteomes" id="UP000887116"/>
    </source>
</evidence>
<keyword evidence="2" id="KW-1185">Reference proteome</keyword>
<feature type="non-terminal residue" evidence="1">
    <location>
        <position position="1"/>
    </location>
</feature>
<dbReference type="OrthoDB" id="10001926at2759"/>
<dbReference type="Gene3D" id="3.40.80.10">
    <property type="entry name" value="Peptidoglycan recognition protein-like"/>
    <property type="match status" value="1"/>
</dbReference>
<gene>
    <name evidence="1" type="ORF">TNCT_197241</name>
</gene>
<dbReference type="GO" id="GO:0009253">
    <property type="term" value="P:peptidoglycan catabolic process"/>
    <property type="evidence" value="ECO:0007669"/>
    <property type="project" value="InterPro"/>
</dbReference>
<dbReference type="EMBL" id="BMAO01004180">
    <property type="protein sequence ID" value="GFQ92964.1"/>
    <property type="molecule type" value="Genomic_DNA"/>
</dbReference>
<dbReference type="GO" id="GO:0008745">
    <property type="term" value="F:N-acetylmuramoyl-L-alanine amidase activity"/>
    <property type="evidence" value="ECO:0007669"/>
    <property type="project" value="InterPro"/>
</dbReference>
<name>A0A8X6HUB0_TRICU</name>
<dbReference type="Proteomes" id="UP000887116">
    <property type="component" value="Unassembled WGS sequence"/>
</dbReference>
<dbReference type="AlphaFoldDB" id="A0A8X6HUB0"/>
<evidence type="ECO:0000313" key="1">
    <source>
        <dbReference type="EMBL" id="GFQ92964.1"/>
    </source>
</evidence>
<sequence>KKEYADISYNFLVGGDGQINEGRGWKAVGAHTNSYLPLLESMATETPNVQFVPEQHCTGLSKHGLESKEENYLVMYVDGRSIHQPHNIYNFQ</sequence>
<accession>A0A8X6HUB0</accession>
<organism evidence="1 2">
    <name type="scientific">Trichonephila clavata</name>
    <name type="common">Joro spider</name>
    <name type="synonym">Nephila clavata</name>
    <dbReference type="NCBI Taxonomy" id="2740835"/>
    <lineage>
        <taxon>Eukaryota</taxon>
        <taxon>Metazoa</taxon>
        <taxon>Ecdysozoa</taxon>
        <taxon>Arthropoda</taxon>
        <taxon>Chelicerata</taxon>
        <taxon>Arachnida</taxon>
        <taxon>Araneae</taxon>
        <taxon>Araneomorphae</taxon>
        <taxon>Entelegynae</taxon>
        <taxon>Araneoidea</taxon>
        <taxon>Nephilidae</taxon>
        <taxon>Trichonephila</taxon>
    </lineage>
</organism>
<proteinExistence type="predicted"/>
<protein>
    <submittedName>
        <fullName evidence="1">Uncharacterized protein</fullName>
    </submittedName>
</protein>